<gene>
    <name evidence="1" type="ORF">O181_099915</name>
</gene>
<evidence type="ECO:0000313" key="2">
    <source>
        <dbReference type="Proteomes" id="UP000765509"/>
    </source>
</evidence>
<proteinExistence type="predicted"/>
<dbReference type="EMBL" id="AVOT02069240">
    <property type="protein sequence ID" value="MBW0560200.1"/>
    <property type="molecule type" value="Genomic_DNA"/>
</dbReference>
<dbReference type="OrthoDB" id="2515270at2759"/>
<reference evidence="1" key="1">
    <citation type="submission" date="2021-03" db="EMBL/GenBank/DDBJ databases">
        <title>Draft genome sequence of rust myrtle Austropuccinia psidii MF-1, a brazilian biotype.</title>
        <authorList>
            <person name="Quecine M.C."/>
            <person name="Pachon D.M.R."/>
            <person name="Bonatelli M.L."/>
            <person name="Correr F.H."/>
            <person name="Franceschini L.M."/>
            <person name="Leite T.F."/>
            <person name="Margarido G.R.A."/>
            <person name="Almeida C.A."/>
            <person name="Ferrarezi J.A."/>
            <person name="Labate C.A."/>
        </authorList>
    </citation>
    <scope>NUCLEOTIDE SEQUENCE</scope>
    <source>
        <strain evidence="1">MF-1</strain>
    </source>
</reference>
<dbReference type="AlphaFoldDB" id="A0A9Q3JEJ1"/>
<sequence length="114" mass="13261">MSKIGDWGERAYIHVYRRGLASRLLGQLAYHPGTFDTLQELMDVTLELDTRDHENQKKRLAIKRRSLLLLGPINLGLLRTHLQRGLTKRRIRRASNFNLQRTSPMLLSSIRTIN</sequence>
<keyword evidence="2" id="KW-1185">Reference proteome</keyword>
<evidence type="ECO:0000313" key="1">
    <source>
        <dbReference type="EMBL" id="MBW0560200.1"/>
    </source>
</evidence>
<dbReference type="Proteomes" id="UP000765509">
    <property type="component" value="Unassembled WGS sequence"/>
</dbReference>
<protein>
    <submittedName>
        <fullName evidence="1">Uncharacterized protein</fullName>
    </submittedName>
</protein>
<comment type="caution">
    <text evidence="1">The sequence shown here is derived from an EMBL/GenBank/DDBJ whole genome shotgun (WGS) entry which is preliminary data.</text>
</comment>
<name>A0A9Q3JEJ1_9BASI</name>
<organism evidence="1 2">
    <name type="scientific">Austropuccinia psidii MF-1</name>
    <dbReference type="NCBI Taxonomy" id="1389203"/>
    <lineage>
        <taxon>Eukaryota</taxon>
        <taxon>Fungi</taxon>
        <taxon>Dikarya</taxon>
        <taxon>Basidiomycota</taxon>
        <taxon>Pucciniomycotina</taxon>
        <taxon>Pucciniomycetes</taxon>
        <taxon>Pucciniales</taxon>
        <taxon>Sphaerophragmiaceae</taxon>
        <taxon>Austropuccinia</taxon>
    </lineage>
</organism>
<accession>A0A9Q3JEJ1</accession>